<dbReference type="GO" id="GO:0003951">
    <property type="term" value="F:NAD+ kinase activity"/>
    <property type="evidence" value="ECO:0007669"/>
    <property type="project" value="InterPro"/>
</dbReference>
<gene>
    <name evidence="6" type="ORF">PPROV_000332600</name>
</gene>
<comment type="caution">
    <text evidence="6">The sequence shown here is derived from an EMBL/GenBank/DDBJ whole genome shotgun (WGS) entry which is preliminary data.</text>
</comment>
<dbReference type="GO" id="GO:0019674">
    <property type="term" value="P:NAD+ metabolic process"/>
    <property type="evidence" value="ECO:0007669"/>
    <property type="project" value="InterPro"/>
</dbReference>
<organism evidence="6 7">
    <name type="scientific">Pycnococcus provasolii</name>
    <dbReference type="NCBI Taxonomy" id="41880"/>
    <lineage>
        <taxon>Eukaryota</taxon>
        <taxon>Viridiplantae</taxon>
        <taxon>Chlorophyta</taxon>
        <taxon>Pseudoscourfieldiophyceae</taxon>
        <taxon>Pseudoscourfieldiales</taxon>
        <taxon>Pycnococcaceae</taxon>
        <taxon>Pycnococcus</taxon>
    </lineage>
</organism>
<evidence type="ECO:0000256" key="4">
    <source>
        <dbReference type="ARBA" id="ARBA00022857"/>
    </source>
</evidence>
<dbReference type="GO" id="GO:0006741">
    <property type="term" value="P:NADP+ biosynthetic process"/>
    <property type="evidence" value="ECO:0007669"/>
    <property type="project" value="InterPro"/>
</dbReference>
<comment type="similarity">
    <text evidence="1">Belongs to the NAD kinase family.</text>
</comment>
<dbReference type="HAMAP" id="MF_00361">
    <property type="entry name" value="NAD_kinase"/>
    <property type="match status" value="1"/>
</dbReference>
<evidence type="ECO:0000313" key="7">
    <source>
        <dbReference type="Proteomes" id="UP000660262"/>
    </source>
</evidence>
<dbReference type="Gene3D" id="3.40.50.10330">
    <property type="entry name" value="Probable inorganic polyphosphate/atp-NAD kinase, domain 1"/>
    <property type="match status" value="1"/>
</dbReference>
<proteinExistence type="inferred from homology"/>
<dbReference type="Proteomes" id="UP000660262">
    <property type="component" value="Unassembled WGS sequence"/>
</dbReference>
<dbReference type="SUPFAM" id="SSF111331">
    <property type="entry name" value="NAD kinase/diacylglycerol kinase-like"/>
    <property type="match status" value="1"/>
</dbReference>
<protein>
    <submittedName>
        <fullName evidence="6">NADH kinase pos5</fullName>
    </submittedName>
</protein>
<dbReference type="PANTHER" id="PTHR20275">
    <property type="entry name" value="NAD KINASE"/>
    <property type="match status" value="1"/>
</dbReference>
<reference evidence="6" key="1">
    <citation type="submission" date="2020-10" db="EMBL/GenBank/DDBJ databases">
        <title>Unveiling of a novel bifunctional photoreceptor, Dualchrome1, isolated from a cosmopolitan green alga.</title>
        <authorList>
            <person name="Suzuki S."/>
            <person name="Kawachi M."/>
        </authorList>
    </citation>
    <scope>NUCLEOTIDE SEQUENCE</scope>
    <source>
        <strain evidence="6">NIES 2893</strain>
    </source>
</reference>
<dbReference type="Pfam" id="PF20143">
    <property type="entry name" value="NAD_kinase_C"/>
    <property type="match status" value="1"/>
</dbReference>
<keyword evidence="7" id="KW-1185">Reference proteome</keyword>
<dbReference type="PANTHER" id="PTHR20275:SF0">
    <property type="entry name" value="NAD KINASE"/>
    <property type="match status" value="1"/>
</dbReference>
<evidence type="ECO:0000256" key="3">
    <source>
        <dbReference type="ARBA" id="ARBA00022777"/>
    </source>
</evidence>
<keyword evidence="3 6" id="KW-0418">Kinase</keyword>
<evidence type="ECO:0000256" key="2">
    <source>
        <dbReference type="ARBA" id="ARBA00022679"/>
    </source>
</evidence>
<keyword evidence="4" id="KW-0521">NADP</keyword>
<keyword evidence="5" id="KW-0520">NAD</keyword>
<evidence type="ECO:0000256" key="1">
    <source>
        <dbReference type="ARBA" id="ARBA00010995"/>
    </source>
</evidence>
<evidence type="ECO:0000256" key="5">
    <source>
        <dbReference type="ARBA" id="ARBA00023027"/>
    </source>
</evidence>
<accession>A0A830HD37</accession>
<dbReference type="Pfam" id="PF01513">
    <property type="entry name" value="NAD_kinase"/>
    <property type="match status" value="1"/>
</dbReference>
<keyword evidence="2" id="KW-0808">Transferase</keyword>
<name>A0A830HD37_9CHLO</name>
<dbReference type="InterPro" id="IPR016064">
    <property type="entry name" value="NAD/diacylglycerol_kinase_sf"/>
</dbReference>
<sequence length="350" mass="37081">MGCARMKYDEGRDRSLRRRAIMTFPQKPKSILMVVRPDAPSASDAAITIARWLRDKHDVGVLFEKNTRRADLTRFGDFHEASDAPVVDLCVTLGGDGTVLHAASLFPDDAPLPPVLPFAAGSLGFLTPFSTNAFEDTLSRILGQSPGDETALHCTLHSRKRCRWELASSAGDGAAPPRVTNVLNEVAVMNVVGGSGMSIEVPRTPPIGDFAAAWRSGLASLFLHVDGQYVACMRGDGLLVATGTGSTAYALAAGGPCVSPSVPCTLVVPVSPHTLSCRPLVLPELATIRVEVGEGGGARAVLDGRHAVPLSTGDALVVEPTVHHLPVLTQRRHDGDWYGALTDKLGWSLT</sequence>
<evidence type="ECO:0000313" key="6">
    <source>
        <dbReference type="EMBL" id="GHP04572.1"/>
    </source>
</evidence>
<dbReference type="InterPro" id="IPR002504">
    <property type="entry name" value="NADK"/>
</dbReference>
<dbReference type="EMBL" id="BNJQ01000008">
    <property type="protein sequence ID" value="GHP04572.1"/>
    <property type="molecule type" value="Genomic_DNA"/>
</dbReference>
<dbReference type="AlphaFoldDB" id="A0A830HD37"/>
<dbReference type="OrthoDB" id="24581at2759"/>
<dbReference type="Gene3D" id="2.60.200.30">
    <property type="entry name" value="Probable inorganic polyphosphate/atp-NAD kinase, domain 2"/>
    <property type="match status" value="1"/>
</dbReference>
<dbReference type="InterPro" id="IPR017438">
    <property type="entry name" value="ATP-NAD_kinase_N"/>
</dbReference>
<dbReference type="InterPro" id="IPR017437">
    <property type="entry name" value="ATP-NAD_kinase_PpnK-typ_C"/>
</dbReference>